<feature type="region of interest" description="Disordered" evidence="1">
    <location>
        <begin position="49"/>
        <end position="70"/>
    </location>
</feature>
<evidence type="ECO:0008006" key="4">
    <source>
        <dbReference type="Google" id="ProtNLM"/>
    </source>
</evidence>
<keyword evidence="3" id="KW-1185">Reference proteome</keyword>
<feature type="compositionally biased region" description="Basic and acidic residues" evidence="1">
    <location>
        <begin position="268"/>
        <end position="280"/>
    </location>
</feature>
<gene>
    <name evidence="2" type="ORF">LRS13_13140</name>
</gene>
<proteinExistence type="predicted"/>
<evidence type="ECO:0000256" key="1">
    <source>
        <dbReference type="SAM" id="MobiDB-lite"/>
    </source>
</evidence>
<feature type="region of interest" description="Disordered" evidence="1">
    <location>
        <begin position="227"/>
        <end position="304"/>
    </location>
</feature>
<name>A0ABY5PAN6_9ACTN</name>
<dbReference type="EMBL" id="CP088295">
    <property type="protein sequence ID" value="UUY01673.1"/>
    <property type="molecule type" value="Genomic_DNA"/>
</dbReference>
<evidence type="ECO:0000313" key="2">
    <source>
        <dbReference type="EMBL" id="UUY01673.1"/>
    </source>
</evidence>
<organism evidence="2 3">
    <name type="scientific">Svornostia abyssi</name>
    <dbReference type="NCBI Taxonomy" id="2898438"/>
    <lineage>
        <taxon>Bacteria</taxon>
        <taxon>Bacillati</taxon>
        <taxon>Actinomycetota</taxon>
        <taxon>Thermoleophilia</taxon>
        <taxon>Solirubrobacterales</taxon>
        <taxon>Baekduiaceae</taxon>
        <taxon>Svornostia</taxon>
    </lineage>
</organism>
<dbReference type="Proteomes" id="UP001058860">
    <property type="component" value="Chromosome"/>
</dbReference>
<feature type="compositionally biased region" description="Pro residues" evidence="1">
    <location>
        <begin position="51"/>
        <end position="66"/>
    </location>
</feature>
<sequence>MATEQIHAPRLGDVGDACRSCGAALATDQRYCLNCGERRTGPRLEFGELFGPPPGAAPPPAPPAAPAPRASWWTPRNAALAAGGVAGLLLVGGLLGSALSDPEIQVAAPKPVVVAPAAAPAAAAAAAPAAATEFVSDWAGEDGWTIQLQTLPKDGTDPAAVAQAKTDATGKGAAEVGALDSDEYPSLDPGLYVIYSGVYTSKKDAQAALKDLEANFPDAEVVEVSTATDAAGDSAEEDDAAAADTGGNGEKTASDSELKALENASGEEYVKESKKLKDTTQTEGAAPKPDDKAPGAGDEGEVLE</sequence>
<protein>
    <recommendedName>
        <fullName evidence="4">SPOR domain-containing protein</fullName>
    </recommendedName>
</protein>
<dbReference type="RefSeq" id="WP_353862225.1">
    <property type="nucleotide sequence ID" value="NZ_CP088295.1"/>
</dbReference>
<evidence type="ECO:0000313" key="3">
    <source>
        <dbReference type="Proteomes" id="UP001058860"/>
    </source>
</evidence>
<accession>A0ABY5PAN6</accession>
<reference evidence="3" key="1">
    <citation type="submission" date="2021-11" db="EMBL/GenBank/DDBJ databases">
        <title>Cultivation dependent microbiological survey of springs from the worlds oldest radium mine currently devoted to the extraction of radon-saturated water.</title>
        <authorList>
            <person name="Kapinusova G."/>
            <person name="Smrhova T."/>
            <person name="Strejcek M."/>
            <person name="Suman J."/>
            <person name="Jani K."/>
            <person name="Pajer P."/>
            <person name="Uhlik O."/>
        </authorList>
    </citation>
    <scope>NUCLEOTIDE SEQUENCE [LARGE SCALE GENOMIC DNA]</scope>
    <source>
        <strain evidence="3">J379</strain>
    </source>
</reference>